<protein>
    <submittedName>
        <fullName evidence="1">DUF2599 domain-containing protein</fullName>
    </submittedName>
</protein>
<dbReference type="Proteomes" id="UP000258379">
    <property type="component" value="Unassembled WGS sequence"/>
</dbReference>
<reference evidence="1 2" key="1">
    <citation type="submission" date="2017-07" db="EMBL/GenBank/DDBJ databases">
        <title>A comparative genomics approach to explaining the enigmatic role of Gardnerella vaginalis in the vaginal microbiome.</title>
        <authorList>
            <person name="Vancuren S.J."/>
            <person name="Hill J.E."/>
        </authorList>
    </citation>
    <scope>NUCLEOTIDE SEQUENCE [LARGE SCALE GENOMIC DNA]</scope>
    <source>
        <strain evidence="1 2">WP023</strain>
    </source>
</reference>
<gene>
    <name evidence="1" type="ORF">CG405_00230</name>
</gene>
<dbReference type="AlphaFoldDB" id="A0A2I1KP23"/>
<proteinExistence type="predicted"/>
<dbReference type="EMBL" id="NNRU01000001">
    <property type="protein sequence ID" value="RFT30387.1"/>
    <property type="molecule type" value="Genomic_DNA"/>
</dbReference>
<organism evidence="1 2">
    <name type="scientific">Gardnerella vaginalis</name>
    <dbReference type="NCBI Taxonomy" id="2702"/>
    <lineage>
        <taxon>Bacteria</taxon>
        <taxon>Bacillati</taxon>
        <taxon>Actinomycetota</taxon>
        <taxon>Actinomycetes</taxon>
        <taxon>Bifidobacteriales</taxon>
        <taxon>Bifidobacteriaceae</taxon>
        <taxon>Gardnerella</taxon>
    </lineage>
</organism>
<dbReference type="Pfam" id="PF10783">
    <property type="entry name" value="DUF2599"/>
    <property type="match status" value="1"/>
</dbReference>
<comment type="caution">
    <text evidence="1">The sequence shown here is derived from an EMBL/GenBank/DDBJ whole genome shotgun (WGS) entry which is preliminary data.</text>
</comment>
<sequence length="191" mass="21578">MMLGGFMKKCSFIISSSILAISMLFAIPVASGNSINKNDASLFNETGMTSSQIDSWVNDPKQNIYGHSREDVIAYLRANYNPSYSFMSESKSSTWSNRWFSSGKWINRSGLVSLSLMPTDWVTVPHAAHATGPKAWETVKSRFGNDKEWRKYPWADESMLGQFKCHVGYGKLKVPYNLEPSREHFNPITCN</sequence>
<accession>A0A2I1KP23</accession>
<evidence type="ECO:0000313" key="2">
    <source>
        <dbReference type="Proteomes" id="UP000258379"/>
    </source>
</evidence>
<name>A0A2I1KP23_GARVA</name>
<dbReference type="InterPro" id="IPR019719">
    <property type="entry name" value="DUF2599"/>
</dbReference>
<evidence type="ECO:0000313" key="1">
    <source>
        <dbReference type="EMBL" id="RFT30387.1"/>
    </source>
</evidence>